<evidence type="ECO:0000313" key="2">
    <source>
        <dbReference type="EMBL" id="SFW47544.1"/>
    </source>
</evidence>
<dbReference type="EMBL" id="FPIP01000009">
    <property type="protein sequence ID" value="SFW47544.1"/>
    <property type="molecule type" value="Genomic_DNA"/>
</dbReference>
<feature type="transmembrane region" description="Helical" evidence="1">
    <location>
        <begin position="37"/>
        <end position="58"/>
    </location>
</feature>
<sequence>MLFIVITLVIIGIWVALAFIDPSKTAEEDKETIKKAVKIVLIILAVLIAGILLILNSLANAAADMFSSCCETAQGVGKIG</sequence>
<keyword evidence="1" id="KW-1133">Transmembrane helix</keyword>
<accession>A0A1K1PID2</accession>
<dbReference type="AlphaFoldDB" id="A0A1K1PID2"/>
<gene>
    <name evidence="2" type="ORF">SAMN02910280_2787</name>
</gene>
<name>A0A1K1PID2_RUMFL</name>
<dbReference type="Proteomes" id="UP000183461">
    <property type="component" value="Unassembled WGS sequence"/>
</dbReference>
<keyword evidence="1" id="KW-0472">Membrane</keyword>
<evidence type="ECO:0000256" key="1">
    <source>
        <dbReference type="SAM" id="Phobius"/>
    </source>
</evidence>
<organism evidence="2 3">
    <name type="scientific">Ruminococcus flavefaciens</name>
    <dbReference type="NCBI Taxonomy" id="1265"/>
    <lineage>
        <taxon>Bacteria</taxon>
        <taxon>Bacillati</taxon>
        <taxon>Bacillota</taxon>
        <taxon>Clostridia</taxon>
        <taxon>Eubacteriales</taxon>
        <taxon>Oscillospiraceae</taxon>
        <taxon>Ruminococcus</taxon>
    </lineage>
</organism>
<dbReference type="RefSeq" id="WP_028514561.1">
    <property type="nucleotide sequence ID" value="NZ_CAMFXY010000195.1"/>
</dbReference>
<protein>
    <submittedName>
        <fullName evidence="2">Uncharacterized protein</fullName>
    </submittedName>
</protein>
<proteinExistence type="predicted"/>
<keyword evidence="1" id="KW-0812">Transmembrane</keyword>
<evidence type="ECO:0000313" key="3">
    <source>
        <dbReference type="Proteomes" id="UP000183461"/>
    </source>
</evidence>
<reference evidence="2 3" key="1">
    <citation type="submission" date="2016-11" db="EMBL/GenBank/DDBJ databases">
        <authorList>
            <person name="Jaros S."/>
            <person name="Januszkiewicz K."/>
            <person name="Wedrychowicz H."/>
        </authorList>
    </citation>
    <scope>NUCLEOTIDE SEQUENCE [LARGE SCALE GENOMIC DNA]</scope>
    <source>
        <strain evidence="2 3">YL228</strain>
    </source>
</reference>